<dbReference type="RefSeq" id="WP_003260087.1">
    <property type="nucleotide sequence ID" value="NZ_CABLCE010000001.1"/>
</dbReference>
<evidence type="ECO:0000313" key="9">
    <source>
        <dbReference type="Proteomes" id="UP000220702"/>
    </source>
</evidence>
<protein>
    <submittedName>
        <fullName evidence="5">Serine dehydratase</fullName>
    </submittedName>
</protein>
<name>A0A9Q7IYQ9_BACTU</name>
<gene>
    <name evidence="1" type="ORF">B4918_13860</name>
    <name evidence="5" type="ORF">CN398_34775</name>
    <name evidence="4" type="ORF">CN461_08420</name>
    <name evidence="3" type="ORF">CON71_00350</name>
    <name evidence="2" type="ORF">FO599_33610</name>
</gene>
<dbReference type="InterPro" id="IPR036052">
    <property type="entry name" value="TrpB-like_PALP_sf"/>
</dbReference>
<dbReference type="Proteomes" id="UP000220502">
    <property type="component" value="Unassembled WGS sequence"/>
</dbReference>
<accession>A0A9Q7IYQ9</accession>
<dbReference type="Proteomes" id="UP000191057">
    <property type="component" value="Chromosome"/>
</dbReference>
<dbReference type="EMBL" id="NVNL01000003">
    <property type="protein sequence ID" value="PEA91945.1"/>
    <property type="molecule type" value="Genomic_DNA"/>
</dbReference>
<evidence type="ECO:0000313" key="7">
    <source>
        <dbReference type="Proteomes" id="UP000220397"/>
    </source>
</evidence>
<dbReference type="EMBL" id="NTUS01000244">
    <property type="protein sequence ID" value="PFA81228.1"/>
    <property type="molecule type" value="Genomic_DNA"/>
</dbReference>
<dbReference type="EMBL" id="NTXF01000006">
    <property type="protein sequence ID" value="PEX51339.1"/>
    <property type="molecule type" value="Genomic_DNA"/>
</dbReference>
<proteinExistence type="predicted"/>
<dbReference type="EMBL" id="CP020002">
    <property type="protein sequence ID" value="AQY38997.1"/>
    <property type="molecule type" value="Genomic_DNA"/>
</dbReference>
<evidence type="ECO:0000313" key="2">
    <source>
        <dbReference type="EMBL" id="MDR4180865.1"/>
    </source>
</evidence>
<dbReference type="EMBL" id="VKQN01000076">
    <property type="protein sequence ID" value="MDR4180865.1"/>
    <property type="molecule type" value="Genomic_DNA"/>
</dbReference>
<dbReference type="Gene3D" id="3.40.50.1100">
    <property type="match status" value="1"/>
</dbReference>
<dbReference type="Proteomes" id="UP000220702">
    <property type="component" value="Unassembled WGS sequence"/>
</dbReference>
<evidence type="ECO:0000313" key="4">
    <source>
        <dbReference type="EMBL" id="PEX51339.1"/>
    </source>
</evidence>
<evidence type="ECO:0000313" key="1">
    <source>
        <dbReference type="EMBL" id="AQY38997.1"/>
    </source>
</evidence>
<evidence type="ECO:0000313" key="8">
    <source>
        <dbReference type="Proteomes" id="UP000220502"/>
    </source>
</evidence>
<evidence type="ECO:0000313" key="3">
    <source>
        <dbReference type="EMBL" id="PEA91945.1"/>
    </source>
</evidence>
<sequence length="46" mass="5140">MINFKISYVHMAAAAKKWEKDLLRNKGATIFEYTAGYSKAVEEGGT</sequence>
<dbReference type="Proteomes" id="UP000220397">
    <property type="component" value="Unassembled WGS sequence"/>
</dbReference>
<reference evidence="7 8" key="2">
    <citation type="submission" date="2017-09" db="EMBL/GenBank/DDBJ databases">
        <title>Large-scale bioinformatics analysis of Bacillus genomes uncovers conserved roles of natural products in bacterial physiology.</title>
        <authorList>
            <consortium name="Agbiome Team Llc"/>
            <person name="Bleich R.M."/>
            <person name="Kirk G.J."/>
            <person name="Santa Maria K.C."/>
            <person name="Allen S.E."/>
            <person name="Farag S."/>
            <person name="Shank E.A."/>
            <person name="Bowers A."/>
        </authorList>
    </citation>
    <scope>NUCLEOTIDE SEQUENCE [LARGE SCALE GENOMIC DNA]</scope>
    <source>
        <strain evidence="4 8">AFS007900</strain>
        <strain evidence="5 7">AFS015413</strain>
    </source>
</reference>
<dbReference type="Proteomes" id="UP001181533">
    <property type="component" value="Unassembled WGS sequence"/>
</dbReference>
<dbReference type="AlphaFoldDB" id="A0A9Q7IYQ9"/>
<reference evidence="2" key="4">
    <citation type="submission" date="2019-07" db="EMBL/GenBank/DDBJ databases">
        <title>Phylogenomic Reclassification of ATCC Bacillus Strains and Various Taxa within the Genus Bacillus.</title>
        <authorList>
            <person name="Riojas M.A."/>
            <person name="Frank A.M."/>
            <person name="Fenn S.L."/>
            <person name="King S.P."/>
            <person name="Brower S.M."/>
            <person name="Hazbon M.H."/>
        </authorList>
    </citation>
    <scope>NUCLEOTIDE SEQUENCE</scope>
    <source>
        <strain evidence="2">ATCC 35646</strain>
    </source>
</reference>
<reference evidence="1 6" key="1">
    <citation type="submission" date="2017-03" db="EMBL/GenBank/DDBJ databases">
        <title>Complete genome sequence of Bacillus thuringiensis L-7601, a novel melanin producing strain.</title>
        <authorList>
            <person name="Cai J."/>
            <person name="Cao Z."/>
            <person name="Tan T."/>
        </authorList>
    </citation>
    <scope>NUCLEOTIDE SEQUENCE [LARGE SCALE GENOMIC DNA]</scope>
    <source>
        <strain evidence="1 6">L-7601</strain>
    </source>
</reference>
<dbReference type="GO" id="GO:1901605">
    <property type="term" value="P:alpha-amino acid metabolic process"/>
    <property type="evidence" value="ECO:0007669"/>
    <property type="project" value="UniProtKB-ARBA"/>
</dbReference>
<organism evidence="5 7">
    <name type="scientific">Bacillus thuringiensis</name>
    <dbReference type="NCBI Taxonomy" id="1428"/>
    <lineage>
        <taxon>Bacteria</taxon>
        <taxon>Bacillati</taxon>
        <taxon>Bacillota</taxon>
        <taxon>Bacilli</taxon>
        <taxon>Bacillales</taxon>
        <taxon>Bacillaceae</taxon>
        <taxon>Bacillus</taxon>
        <taxon>Bacillus cereus group</taxon>
    </lineage>
</organism>
<reference evidence="3 9" key="3">
    <citation type="submission" date="2017-09" db="EMBL/GenBank/DDBJ databases">
        <title>Large-scale bioinformatics analysis of Bacillus genomes uncovers conserved roles of natural products in bacterial physiology.</title>
        <authorList>
            <consortium name="Agbiome Team Llc"/>
            <person name="Bleich R.M."/>
            <person name="Grubbs K.J."/>
            <person name="Santa Maria K.C."/>
            <person name="Allen S.E."/>
            <person name="Farag S."/>
            <person name="Shank E.A."/>
            <person name="Bowers A."/>
        </authorList>
    </citation>
    <scope>NUCLEOTIDE SEQUENCE [LARGE SCALE GENOMIC DNA]</scope>
    <source>
        <strain evidence="3 9">AFS089089</strain>
    </source>
</reference>
<evidence type="ECO:0000313" key="6">
    <source>
        <dbReference type="Proteomes" id="UP000191057"/>
    </source>
</evidence>
<evidence type="ECO:0000313" key="5">
    <source>
        <dbReference type="EMBL" id="PFA81228.1"/>
    </source>
</evidence>